<evidence type="ECO:0000256" key="5">
    <source>
        <dbReference type="ARBA" id="ARBA00023136"/>
    </source>
</evidence>
<gene>
    <name evidence="9" type="ORF">Dda_8888</name>
</gene>
<reference evidence="9" key="1">
    <citation type="submission" date="2023-01" db="EMBL/GenBank/DDBJ databases">
        <title>The chitinases involved in constricting ring structure development in the nematode-trapping fungus Drechslerella dactyloides.</title>
        <authorList>
            <person name="Wang R."/>
            <person name="Zhang L."/>
            <person name="Tang P."/>
            <person name="Li S."/>
            <person name="Liang L."/>
        </authorList>
    </citation>
    <scope>NUCLEOTIDE SEQUENCE</scope>
    <source>
        <strain evidence="9">YMF1.00031</strain>
    </source>
</reference>
<evidence type="ECO:0000259" key="8">
    <source>
        <dbReference type="PROSITE" id="PS50850"/>
    </source>
</evidence>
<keyword evidence="10" id="KW-1185">Reference proteome</keyword>
<dbReference type="PANTHER" id="PTHR23504:SF15">
    <property type="entry name" value="MAJOR FACILITATOR SUPERFAMILY (MFS) PROFILE DOMAIN-CONTAINING PROTEIN"/>
    <property type="match status" value="1"/>
</dbReference>
<feature type="region of interest" description="Disordered" evidence="6">
    <location>
        <begin position="532"/>
        <end position="571"/>
    </location>
</feature>
<feature type="transmembrane region" description="Helical" evidence="7">
    <location>
        <begin position="437"/>
        <end position="456"/>
    </location>
</feature>
<dbReference type="SUPFAM" id="SSF103473">
    <property type="entry name" value="MFS general substrate transporter"/>
    <property type="match status" value="1"/>
</dbReference>
<dbReference type="GO" id="GO:0022857">
    <property type="term" value="F:transmembrane transporter activity"/>
    <property type="evidence" value="ECO:0007669"/>
    <property type="project" value="InterPro"/>
</dbReference>
<feature type="compositionally biased region" description="Low complexity" evidence="6">
    <location>
        <begin position="543"/>
        <end position="557"/>
    </location>
</feature>
<evidence type="ECO:0000256" key="6">
    <source>
        <dbReference type="SAM" id="MobiDB-lite"/>
    </source>
</evidence>
<name>A0AAD6NH40_DREDA</name>
<dbReference type="AlphaFoldDB" id="A0AAD6NH40"/>
<dbReference type="PROSITE" id="PS50850">
    <property type="entry name" value="MFS"/>
    <property type="match status" value="1"/>
</dbReference>
<dbReference type="EMBL" id="JAQGDS010000013">
    <property type="protein sequence ID" value="KAJ6256388.1"/>
    <property type="molecule type" value="Genomic_DNA"/>
</dbReference>
<feature type="transmembrane region" description="Helical" evidence="7">
    <location>
        <begin position="695"/>
        <end position="718"/>
    </location>
</feature>
<comment type="caution">
    <text evidence="9">The sequence shown here is derived from an EMBL/GenBank/DDBJ whole genome shotgun (WGS) entry which is preliminary data.</text>
</comment>
<feature type="transmembrane region" description="Helical" evidence="7">
    <location>
        <begin position="770"/>
        <end position="789"/>
    </location>
</feature>
<feature type="transmembrane region" description="Helical" evidence="7">
    <location>
        <begin position="640"/>
        <end position="659"/>
    </location>
</feature>
<dbReference type="GO" id="GO:0016020">
    <property type="term" value="C:membrane"/>
    <property type="evidence" value="ECO:0007669"/>
    <property type="project" value="UniProtKB-SubCell"/>
</dbReference>
<feature type="transmembrane region" description="Helical" evidence="7">
    <location>
        <begin position="376"/>
        <end position="395"/>
    </location>
</feature>
<evidence type="ECO:0000256" key="1">
    <source>
        <dbReference type="ARBA" id="ARBA00004141"/>
    </source>
</evidence>
<dbReference type="PANTHER" id="PTHR23504">
    <property type="entry name" value="MAJOR FACILITATOR SUPERFAMILY DOMAIN-CONTAINING PROTEIN 10"/>
    <property type="match status" value="1"/>
</dbReference>
<dbReference type="Gene3D" id="1.20.1250.20">
    <property type="entry name" value="MFS general substrate transporter like domains"/>
    <property type="match status" value="1"/>
</dbReference>
<keyword evidence="2" id="KW-0813">Transport</keyword>
<protein>
    <submittedName>
        <fullName evidence="9">Major facilitator superfamily multidrug transporter</fullName>
    </submittedName>
</protein>
<evidence type="ECO:0000256" key="7">
    <source>
        <dbReference type="SAM" id="Phobius"/>
    </source>
</evidence>
<feature type="transmembrane region" description="Helical" evidence="7">
    <location>
        <begin position="401"/>
        <end position="425"/>
    </location>
</feature>
<sequence length="849" mass="92910">MMPLDTDDQHRYLLNGGDEASIPSLNFSSFTALTDLIPTKTQLNKRAGDTIGPEWFYRRGPRKRCHRREFVYNLIPLDYPGFGISVADFPDWKGNFANRELAYKTITTRQGYCSDCYCDKNGRLSVSPKWYLKKNGQCDTAFQANRCMVVYGCYCWVDLGQPKPTATGLSLSDYQKALDKMPHVFKFQHKYYKWVHGLGDDVGDSLTFSDTRTNVAGTKEPYSIEGPSERESWNWLGNLQGGLAFGQSAKIMKRETIDADEPEKSPNDENDRAGKAHGLIYITLVCKPPAMAPRTARPDFPTHQLIVLSICRLVEPIAFTSIVPYIYYMVSYFHVASNDGEIAMWTGSTIAAFAFAEMLTGILWGNLSDRIGRKPVLVSGLLGTGLSMLLFGLAPSMPLALAARALGGLLNGNVGVIQTTVAELVPKREYQPRAFSIMPFVWSLGSIIGPSLGGLLAEPVQHYPEYFSRGGLFDQFPYLLPNLACAIICFVGAINGILFLDETHVQLIHQPDRGRAVGFWIQDTLSALLSRQPTEKLPPTSPPAATTETTPLLTAPTPSTPSPSPSTPTYHHKLHGKPTKIWTPQVIYNVIAYGIIAFHTITYDQLLSVFLQSPVSSRHFKNPLQFTGGFSLDTRTMGLLFSYQGVLSTFFQFAIFAPFVRWAGVQRTFRVVAAAYPLVYFLTPYIAWLPTDNDALLYAVIYAMLSVKTVCGCLMYPINSILLTNASPSLLVLGTINGVAGSLASCMRAIAPVLMGWLFSRGVAVGVMGLSWWVSGLVAALGAVQAVYITEDEEDGHVGDSGALGKDEEAVGVVVVEDAVRPMEAGEVVVAHSAGDGRGVVSSVQDVAA</sequence>
<dbReference type="Pfam" id="PF07690">
    <property type="entry name" value="MFS_1"/>
    <property type="match status" value="1"/>
</dbReference>
<organism evidence="9 10">
    <name type="scientific">Drechslerella dactyloides</name>
    <name type="common">Nematode-trapping fungus</name>
    <name type="synonym">Arthrobotrys dactyloides</name>
    <dbReference type="NCBI Taxonomy" id="74499"/>
    <lineage>
        <taxon>Eukaryota</taxon>
        <taxon>Fungi</taxon>
        <taxon>Dikarya</taxon>
        <taxon>Ascomycota</taxon>
        <taxon>Pezizomycotina</taxon>
        <taxon>Orbiliomycetes</taxon>
        <taxon>Orbiliales</taxon>
        <taxon>Orbiliaceae</taxon>
        <taxon>Drechslerella</taxon>
    </lineage>
</organism>
<feature type="transmembrane region" description="Helical" evidence="7">
    <location>
        <begin position="342"/>
        <end position="364"/>
    </location>
</feature>
<feature type="domain" description="Major facilitator superfamily (MFS) profile" evidence="8">
    <location>
        <begin position="304"/>
        <end position="794"/>
    </location>
</feature>
<feature type="transmembrane region" description="Helical" evidence="7">
    <location>
        <begin position="305"/>
        <end position="330"/>
    </location>
</feature>
<feature type="transmembrane region" description="Helical" evidence="7">
    <location>
        <begin position="476"/>
        <end position="500"/>
    </location>
</feature>
<evidence type="ECO:0000256" key="3">
    <source>
        <dbReference type="ARBA" id="ARBA00022692"/>
    </source>
</evidence>
<dbReference type="InterPro" id="IPR020846">
    <property type="entry name" value="MFS_dom"/>
</dbReference>
<feature type="transmembrane region" description="Helical" evidence="7">
    <location>
        <begin position="586"/>
        <end position="603"/>
    </location>
</feature>
<keyword evidence="5 7" id="KW-0472">Membrane</keyword>
<proteinExistence type="predicted"/>
<evidence type="ECO:0000313" key="10">
    <source>
        <dbReference type="Proteomes" id="UP001221413"/>
    </source>
</evidence>
<comment type="subcellular location">
    <subcellularLocation>
        <location evidence="1">Membrane</location>
        <topology evidence="1">Multi-pass membrane protein</topology>
    </subcellularLocation>
</comment>
<evidence type="ECO:0000256" key="4">
    <source>
        <dbReference type="ARBA" id="ARBA00022989"/>
    </source>
</evidence>
<feature type="transmembrane region" description="Helical" evidence="7">
    <location>
        <begin position="671"/>
        <end position="689"/>
    </location>
</feature>
<dbReference type="CDD" id="cd17330">
    <property type="entry name" value="MFS_SLC46_TetA_like"/>
    <property type="match status" value="1"/>
</dbReference>
<dbReference type="Proteomes" id="UP001221413">
    <property type="component" value="Unassembled WGS sequence"/>
</dbReference>
<keyword evidence="3 7" id="KW-0812">Transmembrane</keyword>
<feature type="transmembrane region" description="Helical" evidence="7">
    <location>
        <begin position="730"/>
        <end position="750"/>
    </location>
</feature>
<evidence type="ECO:0000256" key="2">
    <source>
        <dbReference type="ARBA" id="ARBA00022448"/>
    </source>
</evidence>
<dbReference type="InterPro" id="IPR011701">
    <property type="entry name" value="MFS"/>
</dbReference>
<evidence type="ECO:0000313" key="9">
    <source>
        <dbReference type="EMBL" id="KAJ6256388.1"/>
    </source>
</evidence>
<keyword evidence="4 7" id="KW-1133">Transmembrane helix</keyword>
<dbReference type="InterPro" id="IPR036259">
    <property type="entry name" value="MFS_trans_sf"/>
</dbReference>
<accession>A0AAD6NH40</accession>